<accession>A0A915DF78</accession>
<name>A0A915DF78_9BILA</name>
<sequence>MVTTLWHSELNLTPLEMEIFLPESLPLAAAGLSSHSKLTPEDLLQHTKGLKLAPCLSFLHSFLASVKRKMATLDNGVILLALAQQNYGDYNQNSVVDYSKGCQNRDLSNAVNIASSSNDEEAQTTTASSGGTGSFNNSLAGGLIMVFSGTNGGADLARLFGITL</sequence>
<dbReference type="Proteomes" id="UP000887574">
    <property type="component" value="Unplaced"/>
</dbReference>
<evidence type="ECO:0000313" key="1">
    <source>
        <dbReference type="Proteomes" id="UP000887574"/>
    </source>
</evidence>
<dbReference type="WBParaSite" id="jg19283">
    <property type="protein sequence ID" value="jg19283"/>
    <property type="gene ID" value="jg19283"/>
</dbReference>
<proteinExistence type="predicted"/>
<reference evidence="2" key="1">
    <citation type="submission" date="2022-11" db="UniProtKB">
        <authorList>
            <consortium name="WormBaseParasite"/>
        </authorList>
    </citation>
    <scope>IDENTIFICATION</scope>
</reference>
<dbReference type="AlphaFoldDB" id="A0A915DF78"/>
<evidence type="ECO:0000313" key="2">
    <source>
        <dbReference type="WBParaSite" id="jg19283"/>
    </source>
</evidence>
<keyword evidence="1" id="KW-1185">Reference proteome</keyword>
<protein>
    <submittedName>
        <fullName evidence="2">Uncharacterized protein</fullName>
    </submittedName>
</protein>
<organism evidence="1 2">
    <name type="scientific">Ditylenchus dipsaci</name>
    <dbReference type="NCBI Taxonomy" id="166011"/>
    <lineage>
        <taxon>Eukaryota</taxon>
        <taxon>Metazoa</taxon>
        <taxon>Ecdysozoa</taxon>
        <taxon>Nematoda</taxon>
        <taxon>Chromadorea</taxon>
        <taxon>Rhabditida</taxon>
        <taxon>Tylenchina</taxon>
        <taxon>Tylenchomorpha</taxon>
        <taxon>Sphaerularioidea</taxon>
        <taxon>Anguinidae</taxon>
        <taxon>Anguininae</taxon>
        <taxon>Ditylenchus</taxon>
    </lineage>
</organism>